<dbReference type="AlphaFoldDB" id="A0A378JJN8"/>
<organism evidence="4 5">
    <name type="scientific">Legionella busanensis</name>
    <dbReference type="NCBI Taxonomy" id="190655"/>
    <lineage>
        <taxon>Bacteria</taxon>
        <taxon>Pseudomonadati</taxon>
        <taxon>Pseudomonadota</taxon>
        <taxon>Gammaproteobacteria</taxon>
        <taxon>Legionellales</taxon>
        <taxon>Legionellaceae</taxon>
        <taxon>Legionella</taxon>
    </lineage>
</organism>
<dbReference type="SUPFAM" id="SSF53850">
    <property type="entry name" value="Periplasmic binding protein-like II"/>
    <property type="match status" value="1"/>
</dbReference>
<reference evidence="4 5" key="1">
    <citation type="submission" date="2018-06" db="EMBL/GenBank/DDBJ databases">
        <authorList>
            <consortium name="Pathogen Informatics"/>
            <person name="Doyle S."/>
        </authorList>
    </citation>
    <scope>NUCLEOTIDE SEQUENCE [LARGE SCALE GENOMIC DNA]</scope>
    <source>
        <strain evidence="4 5">NCTC13316</strain>
    </source>
</reference>
<gene>
    <name evidence="4" type="primary">artI_1</name>
    <name evidence="4" type="ORF">NCTC13316_01631</name>
</gene>
<proteinExistence type="inferred from homology"/>
<dbReference type="PANTHER" id="PTHR35936:SF19">
    <property type="entry name" value="AMINO-ACID-BINDING PROTEIN YXEM-RELATED"/>
    <property type="match status" value="1"/>
</dbReference>
<name>A0A378JJN8_9GAMM</name>
<evidence type="ECO:0000313" key="4">
    <source>
        <dbReference type="EMBL" id="STX51536.1"/>
    </source>
</evidence>
<keyword evidence="2" id="KW-0732">Signal</keyword>
<dbReference type="RefSeq" id="WP_115331165.1">
    <property type="nucleotide sequence ID" value="NZ_CAAAHP010000001.1"/>
</dbReference>
<comment type="similarity">
    <text evidence="1">Belongs to the bacterial solute-binding protein 3 family.</text>
</comment>
<evidence type="ECO:0000256" key="1">
    <source>
        <dbReference type="ARBA" id="ARBA00010333"/>
    </source>
</evidence>
<dbReference type="PANTHER" id="PTHR35936">
    <property type="entry name" value="MEMBRANE-BOUND LYTIC MUREIN TRANSGLYCOSYLASE F"/>
    <property type="match status" value="1"/>
</dbReference>
<evidence type="ECO:0000259" key="3">
    <source>
        <dbReference type="SMART" id="SM00062"/>
    </source>
</evidence>
<evidence type="ECO:0000313" key="5">
    <source>
        <dbReference type="Proteomes" id="UP000254794"/>
    </source>
</evidence>
<sequence>MQLRIRLLGIILSWFITAPGFADIKVGTLLFYPPFVLSPDSGFDIQLIKTICKNLNQDCTIIPMDYYRLFTALDNGSIDIAVGGITASKKLKENYLFSLPYMLSKGQFILKKGSSYKSINDLKGKIVGILKTQEKEGPYYDYLIQNFPNLFTIQQFNDIEDVMNALNNNQIDAAFLNYITANYWVMTCGDQLQDLDKETVLGEGIGIMSVSNNSNLINQINQQLLQMEKDGSYLKIYNTYFPTPP</sequence>
<feature type="domain" description="Solute-binding protein family 3/N-terminal" evidence="3">
    <location>
        <begin position="23"/>
        <end position="244"/>
    </location>
</feature>
<keyword evidence="5" id="KW-1185">Reference proteome</keyword>
<dbReference type="SMART" id="SM00062">
    <property type="entry name" value="PBPb"/>
    <property type="match status" value="1"/>
</dbReference>
<dbReference type="Gene3D" id="3.40.190.10">
    <property type="entry name" value="Periplasmic binding protein-like II"/>
    <property type="match status" value="2"/>
</dbReference>
<dbReference type="EMBL" id="UGOD01000001">
    <property type="protein sequence ID" value="STX51536.1"/>
    <property type="molecule type" value="Genomic_DNA"/>
</dbReference>
<dbReference type="Proteomes" id="UP000254794">
    <property type="component" value="Unassembled WGS sequence"/>
</dbReference>
<dbReference type="OrthoDB" id="5650375at2"/>
<accession>A0A378JJN8</accession>
<dbReference type="InterPro" id="IPR001638">
    <property type="entry name" value="Solute-binding_3/MltF_N"/>
</dbReference>
<evidence type="ECO:0000256" key="2">
    <source>
        <dbReference type="ARBA" id="ARBA00022729"/>
    </source>
</evidence>
<dbReference type="Pfam" id="PF00497">
    <property type="entry name" value="SBP_bac_3"/>
    <property type="match status" value="1"/>
</dbReference>
<protein>
    <submittedName>
        <fullName evidence="4">Arginine-binding periplasmic protein</fullName>
    </submittedName>
</protein>